<organism evidence="4 5">
    <name type="scientific">Bradyrhizobium archetypum</name>
    <dbReference type="NCBI Taxonomy" id="2721160"/>
    <lineage>
        <taxon>Bacteria</taxon>
        <taxon>Pseudomonadati</taxon>
        <taxon>Pseudomonadota</taxon>
        <taxon>Alphaproteobacteria</taxon>
        <taxon>Hyphomicrobiales</taxon>
        <taxon>Nitrobacteraceae</taxon>
        <taxon>Bradyrhizobium</taxon>
    </lineage>
</organism>
<dbReference type="InterPro" id="IPR001753">
    <property type="entry name" value="Enoyl-CoA_hydra/iso"/>
</dbReference>
<dbReference type="Gene3D" id="3.90.226.10">
    <property type="entry name" value="2-enoyl-CoA Hydratase, Chain A, domain 1"/>
    <property type="match status" value="1"/>
</dbReference>
<reference evidence="4 5" key="1">
    <citation type="submission" date="2020-03" db="EMBL/GenBank/DDBJ databases">
        <title>Bradyrhizobium diversity isolated from nodules of Muelleranthus trifoliolatus.</title>
        <authorList>
            <person name="Klepa M."/>
            <person name="Helene L."/>
            <person name="Hungria M."/>
        </authorList>
    </citation>
    <scope>NUCLEOTIDE SEQUENCE [LARGE SCALE GENOMIC DNA]</scope>
    <source>
        <strain evidence="4 5">WSM 1744</strain>
    </source>
</reference>
<dbReference type="Proteomes" id="UP000528734">
    <property type="component" value="Unassembled WGS sequence"/>
</dbReference>
<accession>A0A7Y4H9E1</accession>
<name>A0A7Y4H9E1_9BRAD</name>
<dbReference type="GO" id="GO:0016853">
    <property type="term" value="F:isomerase activity"/>
    <property type="evidence" value="ECO:0007669"/>
    <property type="project" value="UniProtKB-KW"/>
</dbReference>
<dbReference type="InterPro" id="IPR018376">
    <property type="entry name" value="Enoyl-CoA_hyd/isom_CS"/>
</dbReference>
<dbReference type="AlphaFoldDB" id="A0A7Y4H9E1"/>
<evidence type="ECO:0000256" key="2">
    <source>
        <dbReference type="ARBA" id="ARBA00023239"/>
    </source>
</evidence>
<evidence type="ECO:0000256" key="3">
    <source>
        <dbReference type="RuleBase" id="RU003707"/>
    </source>
</evidence>
<dbReference type="SUPFAM" id="SSF52096">
    <property type="entry name" value="ClpP/crotonase"/>
    <property type="match status" value="1"/>
</dbReference>
<dbReference type="InterPro" id="IPR014748">
    <property type="entry name" value="Enoyl-CoA_hydra_C"/>
</dbReference>
<keyword evidence="5" id="KW-1185">Reference proteome</keyword>
<dbReference type="GO" id="GO:0006635">
    <property type="term" value="P:fatty acid beta-oxidation"/>
    <property type="evidence" value="ECO:0007669"/>
    <property type="project" value="TreeGrafter"/>
</dbReference>
<dbReference type="CDD" id="cd06558">
    <property type="entry name" value="crotonase-like"/>
    <property type="match status" value="1"/>
</dbReference>
<dbReference type="PROSITE" id="PS00166">
    <property type="entry name" value="ENOYL_COA_HYDRATASE"/>
    <property type="match status" value="1"/>
</dbReference>
<dbReference type="FunFam" id="3.90.226.10:FF:000009">
    <property type="entry name" value="Carnitinyl-CoA dehydratase"/>
    <property type="match status" value="1"/>
</dbReference>
<sequence>MLTEQLRTVRVLTINRADKMNAFTPAVMHELDHMLDDAARDSATRVVMITGAGQKAFVAGNDIDGLIEMNGVEAYRDMQSGQRVLFRLYEFAKPTIAMVNGYALGGGFELALACDFIVASDTARFGFPEITLNTIPGWGGTQLAVRKMGLARAKEMVLTGRQYTTAECREFGFIHVFASAPELKSAALAFAEQLASHDSFAMEMAKRSVNRAAEIPLNAGLDLEAANYAVNFGTTAARTGLRAFAARRKPKKALTDDSNSEKPK</sequence>
<proteinExistence type="inferred from homology"/>
<keyword evidence="2" id="KW-0456">Lyase</keyword>
<dbReference type="RefSeq" id="WP_171713141.1">
    <property type="nucleotide sequence ID" value="NZ_JAAVLW010000010.1"/>
</dbReference>
<evidence type="ECO:0000313" key="4">
    <source>
        <dbReference type="EMBL" id="NOJ50076.1"/>
    </source>
</evidence>
<gene>
    <name evidence="4" type="ORF">HCN50_28145</name>
</gene>
<dbReference type="EMBL" id="JAAVLW010000010">
    <property type="protein sequence ID" value="NOJ50076.1"/>
    <property type="molecule type" value="Genomic_DNA"/>
</dbReference>
<dbReference type="PANTHER" id="PTHR11941">
    <property type="entry name" value="ENOYL-COA HYDRATASE-RELATED"/>
    <property type="match status" value="1"/>
</dbReference>
<dbReference type="GO" id="GO:0016829">
    <property type="term" value="F:lyase activity"/>
    <property type="evidence" value="ECO:0007669"/>
    <property type="project" value="UniProtKB-KW"/>
</dbReference>
<comment type="similarity">
    <text evidence="1 3">Belongs to the enoyl-CoA hydratase/isomerase family.</text>
</comment>
<dbReference type="PANTHER" id="PTHR11941:SF54">
    <property type="entry name" value="ENOYL-COA HYDRATASE, MITOCHONDRIAL"/>
    <property type="match status" value="1"/>
</dbReference>
<dbReference type="Gene3D" id="1.10.12.10">
    <property type="entry name" value="Lyase 2-enoyl-coa Hydratase, Chain A, domain 2"/>
    <property type="match status" value="1"/>
</dbReference>
<dbReference type="InterPro" id="IPR029045">
    <property type="entry name" value="ClpP/crotonase-like_dom_sf"/>
</dbReference>
<dbReference type="Pfam" id="PF00378">
    <property type="entry name" value="ECH_1"/>
    <property type="match status" value="1"/>
</dbReference>
<keyword evidence="4" id="KW-0413">Isomerase</keyword>
<comment type="caution">
    <text evidence="4">The sequence shown here is derived from an EMBL/GenBank/DDBJ whole genome shotgun (WGS) entry which is preliminary data.</text>
</comment>
<evidence type="ECO:0000256" key="1">
    <source>
        <dbReference type="ARBA" id="ARBA00005254"/>
    </source>
</evidence>
<evidence type="ECO:0000313" key="5">
    <source>
        <dbReference type="Proteomes" id="UP000528734"/>
    </source>
</evidence>
<protein>
    <submittedName>
        <fullName evidence="4">Enoyl-CoA hydratase/isomerase family protein</fullName>
    </submittedName>
</protein>